<feature type="domain" description="DUF7134" evidence="3">
    <location>
        <begin position="22"/>
        <end position="150"/>
    </location>
</feature>
<keyword evidence="1" id="KW-0812">Transmembrane</keyword>
<feature type="transmembrane region" description="Helical" evidence="1">
    <location>
        <begin position="117"/>
        <end position="136"/>
    </location>
</feature>
<feature type="domain" description="Signal transduction histidine kinase subgroup 3 dimerisation and phosphoacceptor" evidence="2">
    <location>
        <begin position="176"/>
        <end position="199"/>
    </location>
</feature>
<evidence type="ECO:0000259" key="3">
    <source>
        <dbReference type="Pfam" id="PF23539"/>
    </source>
</evidence>
<dbReference type="Pfam" id="PF23539">
    <property type="entry name" value="DUF7134"/>
    <property type="match status" value="1"/>
</dbReference>
<dbReference type="EMBL" id="FO117623">
    <property type="protein sequence ID" value="CCG02457.1"/>
    <property type="molecule type" value="Genomic_DNA"/>
</dbReference>
<dbReference type="GO" id="GO:0000155">
    <property type="term" value="F:phosphorelay sensor kinase activity"/>
    <property type="evidence" value="ECO:0007669"/>
    <property type="project" value="InterPro"/>
</dbReference>
<dbReference type="GO" id="GO:0016020">
    <property type="term" value="C:membrane"/>
    <property type="evidence" value="ECO:0007669"/>
    <property type="project" value="InterPro"/>
</dbReference>
<dbReference type="InterPro" id="IPR011712">
    <property type="entry name" value="Sig_transdc_His_kin_sub3_dim/P"/>
</dbReference>
<evidence type="ECO:0000313" key="4">
    <source>
        <dbReference type="EMBL" id="CCG02457.1"/>
    </source>
</evidence>
<keyword evidence="4" id="KW-0418">Kinase</keyword>
<gene>
    <name evidence="4" type="ordered locus">BLASA_1528</name>
</gene>
<feature type="transmembrane region" description="Helical" evidence="1">
    <location>
        <begin position="70"/>
        <end position="87"/>
    </location>
</feature>
<sequence>MHALLRPVWREPRPTDAPTRVWRDWLLVVLVPVAAALEGTLQADLPFRWLQVAVLCVLAPVLLWRRTRPLLVFVVWFGVLAVLGIVTGDGDGLYSAAFGLLLLPYAIVRWGSGVQAVAGLGVLLVSAVASMVLSPASPGDAIGGSAILLSSLALGAAARYRSRARAGELDQVAPRERENLARDLHDTVAHYVSAIAVRSRRRTRSPTPCRSWCTS</sequence>
<dbReference type="KEGG" id="bsd:BLASA_1528"/>
<dbReference type="STRING" id="1146883.BLASA_1528"/>
<dbReference type="AlphaFoldDB" id="H6RLD1"/>
<dbReference type="OrthoDB" id="227596at2"/>
<evidence type="ECO:0000259" key="2">
    <source>
        <dbReference type="Pfam" id="PF07730"/>
    </source>
</evidence>
<feature type="transmembrane region" description="Helical" evidence="1">
    <location>
        <begin position="93"/>
        <end position="110"/>
    </location>
</feature>
<evidence type="ECO:0000313" key="5">
    <source>
        <dbReference type="Proteomes" id="UP000007517"/>
    </source>
</evidence>
<dbReference type="HOGENOM" id="CLU_1281117_0_0_11"/>
<dbReference type="RefSeq" id="WP_014375351.1">
    <property type="nucleotide sequence ID" value="NC_016943.1"/>
</dbReference>
<dbReference type="eggNOG" id="COG4585">
    <property type="taxonomic scope" value="Bacteria"/>
</dbReference>
<protein>
    <submittedName>
        <fullName evidence="4">Integral membrane sensor signal transduction histidine kinase</fullName>
    </submittedName>
</protein>
<feature type="transmembrane region" description="Helical" evidence="1">
    <location>
        <begin position="21"/>
        <end position="41"/>
    </location>
</feature>
<organism evidence="4 5">
    <name type="scientific">Blastococcus saxobsidens (strain DD2)</name>
    <dbReference type="NCBI Taxonomy" id="1146883"/>
    <lineage>
        <taxon>Bacteria</taxon>
        <taxon>Bacillati</taxon>
        <taxon>Actinomycetota</taxon>
        <taxon>Actinomycetes</taxon>
        <taxon>Geodermatophilales</taxon>
        <taxon>Geodermatophilaceae</taxon>
        <taxon>Blastococcus</taxon>
    </lineage>
</organism>
<keyword evidence="5" id="KW-1185">Reference proteome</keyword>
<name>H6RLD1_BLASD</name>
<dbReference type="Proteomes" id="UP000007517">
    <property type="component" value="Chromosome"/>
</dbReference>
<feature type="transmembrane region" description="Helical" evidence="1">
    <location>
        <begin position="47"/>
        <end position="63"/>
    </location>
</feature>
<feature type="transmembrane region" description="Helical" evidence="1">
    <location>
        <begin position="142"/>
        <end position="160"/>
    </location>
</feature>
<reference evidence="4 5" key="1">
    <citation type="journal article" date="2012" name="J. Bacteriol.">
        <title>Genome Sequence of Blastococcus saxobsidens DD2, a Stone-Inhabiting Bacterium.</title>
        <authorList>
            <person name="Chouaia B."/>
            <person name="Crotti E."/>
            <person name="Brusetti L."/>
            <person name="Daffonchio D."/>
            <person name="Essoussi I."/>
            <person name="Nouioui I."/>
            <person name="Sbissi I."/>
            <person name="Ghodhbane-Gtari F."/>
            <person name="Gtari M."/>
            <person name="Vacherie B."/>
            <person name="Barbe V."/>
            <person name="Medigue C."/>
            <person name="Gury J."/>
            <person name="Pujic P."/>
            <person name="Normand P."/>
        </authorList>
    </citation>
    <scope>NUCLEOTIDE SEQUENCE [LARGE SCALE GENOMIC DNA]</scope>
    <source>
        <strain evidence="4 5">DD2</strain>
    </source>
</reference>
<keyword evidence="4" id="KW-0808">Transferase</keyword>
<accession>H6RLD1</accession>
<reference evidence="5" key="2">
    <citation type="submission" date="2012-02" db="EMBL/GenBank/DDBJ databases">
        <title>Complete genome sequence of Blastococcus saxobsidens strain DD2.</title>
        <authorList>
            <person name="Genoscope."/>
        </authorList>
    </citation>
    <scope>NUCLEOTIDE SEQUENCE [LARGE SCALE GENOMIC DNA]</scope>
    <source>
        <strain evidence="5">DD2</strain>
    </source>
</reference>
<keyword evidence="1" id="KW-1133">Transmembrane helix</keyword>
<evidence type="ECO:0000256" key="1">
    <source>
        <dbReference type="SAM" id="Phobius"/>
    </source>
</evidence>
<proteinExistence type="predicted"/>
<keyword evidence="1" id="KW-0472">Membrane</keyword>
<dbReference type="InterPro" id="IPR055558">
    <property type="entry name" value="DUF7134"/>
</dbReference>
<dbReference type="Pfam" id="PF07730">
    <property type="entry name" value="HisKA_3"/>
    <property type="match status" value="1"/>
</dbReference>
<dbReference type="GO" id="GO:0046983">
    <property type="term" value="F:protein dimerization activity"/>
    <property type="evidence" value="ECO:0007669"/>
    <property type="project" value="InterPro"/>
</dbReference>
<dbReference type="Gene3D" id="1.20.5.1930">
    <property type="match status" value="1"/>
</dbReference>